<keyword evidence="10" id="KW-1185">Reference proteome</keyword>
<dbReference type="Gene3D" id="1.10.3720.10">
    <property type="entry name" value="MetI-like"/>
    <property type="match status" value="1"/>
</dbReference>
<feature type="transmembrane region" description="Helical" evidence="7">
    <location>
        <begin position="73"/>
        <end position="92"/>
    </location>
</feature>
<evidence type="ECO:0000313" key="9">
    <source>
        <dbReference type="EMBL" id="RRK34256.1"/>
    </source>
</evidence>
<evidence type="ECO:0000313" key="10">
    <source>
        <dbReference type="Proteomes" id="UP000274920"/>
    </source>
</evidence>
<feature type="transmembrane region" description="Helical" evidence="7">
    <location>
        <begin position="134"/>
        <end position="154"/>
    </location>
</feature>
<evidence type="ECO:0000256" key="6">
    <source>
        <dbReference type="ARBA" id="ARBA00023136"/>
    </source>
</evidence>
<feature type="transmembrane region" description="Helical" evidence="7">
    <location>
        <begin position="236"/>
        <end position="257"/>
    </location>
</feature>
<feature type="transmembrane region" description="Helical" evidence="7">
    <location>
        <begin position="12"/>
        <end position="34"/>
    </location>
</feature>
<keyword evidence="3" id="KW-1003">Cell membrane</keyword>
<evidence type="ECO:0000256" key="7">
    <source>
        <dbReference type="RuleBase" id="RU363032"/>
    </source>
</evidence>
<dbReference type="InterPro" id="IPR000515">
    <property type="entry name" value="MetI-like"/>
</dbReference>
<dbReference type="Proteomes" id="UP000274920">
    <property type="component" value="Unassembled WGS sequence"/>
</dbReference>
<dbReference type="SUPFAM" id="SSF161098">
    <property type="entry name" value="MetI-like"/>
    <property type="match status" value="1"/>
</dbReference>
<dbReference type="PANTHER" id="PTHR43744:SF12">
    <property type="entry name" value="ABC TRANSPORTER PERMEASE PROTEIN MG189-RELATED"/>
    <property type="match status" value="1"/>
</dbReference>
<dbReference type="Pfam" id="PF00528">
    <property type="entry name" value="BPD_transp_1"/>
    <property type="match status" value="1"/>
</dbReference>
<protein>
    <submittedName>
        <fullName evidence="9">Carbohydrate ABC transporter permease</fullName>
    </submittedName>
</protein>
<evidence type="ECO:0000259" key="8">
    <source>
        <dbReference type="PROSITE" id="PS50928"/>
    </source>
</evidence>
<dbReference type="AlphaFoldDB" id="A0A3R8LIU2"/>
<accession>A0A3R8LIU2</accession>
<evidence type="ECO:0000256" key="2">
    <source>
        <dbReference type="ARBA" id="ARBA00022448"/>
    </source>
</evidence>
<feature type="transmembrane region" description="Helical" evidence="7">
    <location>
        <begin position="104"/>
        <end position="122"/>
    </location>
</feature>
<comment type="subcellular location">
    <subcellularLocation>
        <location evidence="1 7">Cell membrane</location>
        <topology evidence="1 7">Multi-pass membrane protein</topology>
    </subcellularLocation>
</comment>
<sequence>MTKKRILAVLKHVLMILLCLAVVLPFYLVVINSFKTKGEAARMNLSLPTEWQFSNYTEVIRKGKLIQGFLNSLIYAGVSTLIGVISSAMASFVMSRRRTRVNSFLYYFVLCGLFFPVNYVTLSRVLGTFQLTNTKAGIIIVFTSAMIPFCVFTIRNFISSVPVELDEAAVLDGAGPLSLFFRVIMPMLKPVLFTCFILQFMGVWSDFLTPLYLSSKSKLFPMTMAVYQFFGKNTNYWNYIFADIVLTCIPVILVYLIGQKYIIGGLTSGAVKE</sequence>
<dbReference type="RefSeq" id="WP_125129411.1">
    <property type="nucleotide sequence ID" value="NZ_RHJS01000002.1"/>
</dbReference>
<evidence type="ECO:0000256" key="1">
    <source>
        <dbReference type="ARBA" id="ARBA00004651"/>
    </source>
</evidence>
<keyword evidence="5 7" id="KW-1133">Transmembrane helix</keyword>
<comment type="similarity">
    <text evidence="7">Belongs to the binding-protein-dependent transport system permease family.</text>
</comment>
<proteinExistence type="inferred from homology"/>
<keyword evidence="6 7" id="KW-0472">Membrane</keyword>
<name>A0A3R8LIU2_9FIRM</name>
<evidence type="ECO:0000256" key="3">
    <source>
        <dbReference type="ARBA" id="ARBA00022475"/>
    </source>
</evidence>
<dbReference type="GO" id="GO:0005886">
    <property type="term" value="C:plasma membrane"/>
    <property type="evidence" value="ECO:0007669"/>
    <property type="project" value="UniProtKB-SubCell"/>
</dbReference>
<dbReference type="InterPro" id="IPR035906">
    <property type="entry name" value="MetI-like_sf"/>
</dbReference>
<dbReference type="PANTHER" id="PTHR43744">
    <property type="entry name" value="ABC TRANSPORTER PERMEASE PROTEIN MG189-RELATED-RELATED"/>
    <property type="match status" value="1"/>
</dbReference>
<dbReference type="PROSITE" id="PS50928">
    <property type="entry name" value="ABC_TM1"/>
    <property type="match status" value="1"/>
</dbReference>
<keyword evidence="2 7" id="KW-0813">Transport</keyword>
<dbReference type="EMBL" id="RHJS01000002">
    <property type="protein sequence ID" value="RRK34256.1"/>
    <property type="molecule type" value="Genomic_DNA"/>
</dbReference>
<evidence type="ECO:0000256" key="5">
    <source>
        <dbReference type="ARBA" id="ARBA00022989"/>
    </source>
</evidence>
<dbReference type="GO" id="GO:0055085">
    <property type="term" value="P:transmembrane transport"/>
    <property type="evidence" value="ECO:0007669"/>
    <property type="project" value="InterPro"/>
</dbReference>
<gene>
    <name evidence="9" type="ORF">EBB54_25170</name>
</gene>
<keyword evidence="4 7" id="KW-0812">Transmembrane</keyword>
<reference evidence="9" key="1">
    <citation type="submission" date="2018-10" db="EMBL/GenBank/DDBJ databases">
        <title>Schaedlerella arabinophila gen. nov. sp. nov., isolated from the mouse intestinal tract and comparative analysis with the genome of the closely related altered Schaedler flora strain ASF502.</title>
        <authorList>
            <person name="Miyake S."/>
            <person name="Soh M."/>
            <person name="Seedorf H."/>
        </authorList>
    </citation>
    <scope>NUCLEOTIDE SEQUENCE [LARGE SCALE GENOMIC DNA]</scope>
    <source>
        <strain evidence="9">DSM 106076</strain>
    </source>
</reference>
<evidence type="ECO:0000256" key="4">
    <source>
        <dbReference type="ARBA" id="ARBA00022692"/>
    </source>
</evidence>
<feature type="domain" description="ABC transmembrane type-1" evidence="8">
    <location>
        <begin position="69"/>
        <end position="258"/>
    </location>
</feature>
<dbReference type="CDD" id="cd06261">
    <property type="entry name" value="TM_PBP2"/>
    <property type="match status" value="1"/>
</dbReference>
<organism evidence="9 10">
    <name type="scientific">Schaedlerella arabinosiphila</name>
    <dbReference type="NCBI Taxonomy" id="2044587"/>
    <lineage>
        <taxon>Bacteria</taxon>
        <taxon>Bacillati</taxon>
        <taxon>Bacillota</taxon>
        <taxon>Clostridia</taxon>
        <taxon>Lachnospirales</taxon>
        <taxon>Lachnospiraceae</taxon>
        <taxon>Schaedlerella</taxon>
    </lineage>
</organism>
<comment type="caution">
    <text evidence="9">The sequence shown here is derived from an EMBL/GenBank/DDBJ whole genome shotgun (WGS) entry which is preliminary data.</text>
</comment>